<dbReference type="InterPro" id="IPR000160">
    <property type="entry name" value="GGDEF_dom"/>
</dbReference>
<keyword evidence="1" id="KW-0812">Transmembrane</keyword>
<dbReference type="EMBL" id="VUNB01000003">
    <property type="protein sequence ID" value="MST68774.1"/>
    <property type="molecule type" value="Genomic_DNA"/>
</dbReference>
<dbReference type="Pfam" id="PF00990">
    <property type="entry name" value="GGDEF"/>
    <property type="match status" value="1"/>
</dbReference>
<feature type="transmembrane region" description="Helical" evidence="1">
    <location>
        <begin position="177"/>
        <end position="195"/>
    </location>
</feature>
<dbReference type="InterPro" id="IPR050469">
    <property type="entry name" value="Diguanylate_Cyclase"/>
</dbReference>
<name>A0A6A8MAB0_9FIRM</name>
<proteinExistence type="predicted"/>
<accession>A0A6A8MAB0</accession>
<dbReference type="Gene3D" id="3.30.70.270">
    <property type="match status" value="1"/>
</dbReference>
<feature type="transmembrane region" description="Helical" evidence="1">
    <location>
        <begin position="38"/>
        <end position="55"/>
    </location>
</feature>
<dbReference type="AlphaFoldDB" id="A0A6A8MAB0"/>
<evidence type="ECO:0000256" key="1">
    <source>
        <dbReference type="SAM" id="Phobius"/>
    </source>
</evidence>
<feature type="transmembrane region" description="Helical" evidence="1">
    <location>
        <begin position="67"/>
        <end position="89"/>
    </location>
</feature>
<dbReference type="InterPro" id="IPR029787">
    <property type="entry name" value="Nucleotide_cyclase"/>
</dbReference>
<evidence type="ECO:0000313" key="3">
    <source>
        <dbReference type="EMBL" id="MST68774.1"/>
    </source>
</evidence>
<dbReference type="InterPro" id="IPR043128">
    <property type="entry name" value="Rev_trsase/Diguanyl_cyclase"/>
</dbReference>
<dbReference type="PROSITE" id="PS50887">
    <property type="entry name" value="GGDEF"/>
    <property type="match status" value="1"/>
</dbReference>
<feature type="transmembrane region" description="Helical" evidence="1">
    <location>
        <begin position="6"/>
        <end position="26"/>
    </location>
</feature>
<dbReference type="CDD" id="cd01949">
    <property type="entry name" value="GGDEF"/>
    <property type="match status" value="1"/>
</dbReference>
<reference evidence="3" key="1">
    <citation type="submission" date="2019-09" db="EMBL/GenBank/DDBJ databases">
        <title>In-depth cultivation of the pig gut microbiome towards novel bacterial diversity and tailored functional studies.</title>
        <authorList>
            <person name="Wylensek D."/>
            <person name="Hitch T.C.A."/>
            <person name="Clavel T."/>
        </authorList>
    </citation>
    <scope>NUCLEOTIDE SEQUENCE</scope>
    <source>
        <strain evidence="3">RF-744-FAT-WT-3</strain>
    </source>
</reference>
<dbReference type="SMART" id="SM00267">
    <property type="entry name" value="GGDEF"/>
    <property type="match status" value="1"/>
</dbReference>
<dbReference type="GO" id="GO:0052621">
    <property type="term" value="F:diguanylate cyclase activity"/>
    <property type="evidence" value="ECO:0007669"/>
    <property type="project" value="TreeGrafter"/>
</dbReference>
<feature type="transmembrane region" description="Helical" evidence="1">
    <location>
        <begin position="144"/>
        <end position="165"/>
    </location>
</feature>
<comment type="caution">
    <text evidence="3">The sequence shown here is derived from an EMBL/GenBank/DDBJ whole genome shotgun (WGS) entry which is preliminary data.</text>
</comment>
<protein>
    <submittedName>
        <fullName evidence="3">GGDEF domain-containing protein</fullName>
    </submittedName>
</protein>
<keyword evidence="1" id="KW-1133">Transmembrane helix</keyword>
<gene>
    <name evidence="3" type="ORF">FYJ66_04110</name>
</gene>
<sequence length="385" mass="44030">MKAAELILEINLFCVVIMGYILIRLIIRDDRQISQVKFRNMVMWHIVLLLINGIGEYVSNKIAIGNASVTVAILSIYYITLNMAIRSWLIYYTYSVNLPDKKRINTVKLINAGSAVFVFLNATTEFTHILYYSDEGRIFRAGTYYIQWIYLFGIQLVITAAYYYYAHSQLTRAERKMAYLIGSYPIVLVIFLFIRHTVGNFPFMAISNTIAVLVIYIGYLDNVISIDPLTDINNRSSMYEYIQKKIDEKPENLSLIMIDINEFKNINDKFGHIEGDKALKIVAGTMKKTVLENYRSGFLGRFGGDEFIVVIENDKEKAGILAERIRSSIQKASVDNNLKYDISLSMGITQLNESIGNAENLISAADEEMYKNKKLMKSRMKSAVK</sequence>
<dbReference type="RefSeq" id="WP_154572246.1">
    <property type="nucleotide sequence ID" value="NZ_VUNB01000003.1"/>
</dbReference>
<dbReference type="NCBIfam" id="TIGR00254">
    <property type="entry name" value="GGDEF"/>
    <property type="match status" value="1"/>
</dbReference>
<feature type="transmembrane region" description="Helical" evidence="1">
    <location>
        <begin position="201"/>
        <end position="220"/>
    </location>
</feature>
<evidence type="ECO:0000259" key="2">
    <source>
        <dbReference type="PROSITE" id="PS50887"/>
    </source>
</evidence>
<dbReference type="SUPFAM" id="SSF55073">
    <property type="entry name" value="Nucleotide cyclase"/>
    <property type="match status" value="1"/>
</dbReference>
<organism evidence="3">
    <name type="scientific">Baileyella intestinalis</name>
    <dbReference type="NCBI Taxonomy" id="2606709"/>
    <lineage>
        <taxon>Bacteria</taxon>
        <taxon>Bacillati</taxon>
        <taxon>Bacillota</taxon>
        <taxon>Clostridia</taxon>
        <taxon>Peptostreptococcales</taxon>
        <taxon>Anaerovoracaceae</taxon>
        <taxon>Baileyella</taxon>
    </lineage>
</organism>
<feature type="domain" description="GGDEF" evidence="2">
    <location>
        <begin position="251"/>
        <end position="385"/>
    </location>
</feature>
<dbReference type="PANTHER" id="PTHR45138:SF9">
    <property type="entry name" value="DIGUANYLATE CYCLASE DGCM-RELATED"/>
    <property type="match status" value="1"/>
</dbReference>
<feature type="transmembrane region" description="Helical" evidence="1">
    <location>
        <begin position="109"/>
        <end position="132"/>
    </location>
</feature>
<keyword evidence="1" id="KW-0472">Membrane</keyword>
<dbReference type="PANTHER" id="PTHR45138">
    <property type="entry name" value="REGULATORY COMPONENTS OF SENSORY TRANSDUCTION SYSTEM"/>
    <property type="match status" value="1"/>
</dbReference>